<reference evidence="4 5" key="1">
    <citation type="submission" date="2018-10" db="EMBL/GenBank/DDBJ databases">
        <title>Oceanobacillus sp. YLB-02 draft genome.</title>
        <authorList>
            <person name="Yu L."/>
        </authorList>
    </citation>
    <scope>NUCLEOTIDE SEQUENCE [LARGE SCALE GENOMIC DNA]</scope>
    <source>
        <strain evidence="4 5">YLB-02</strain>
    </source>
</reference>
<sequence length="183" mass="21126">MKIAVIHGSTRINGNTEYLTYQAVPKEKGTHLYLRDYNIKPIIDERHTEEGFTKVDDDLNELIDRVLEHDIFLFSTPIYWYSMSGPMKTFLDRWSQILRDSAYPDFREDLKKKVAYLIAVGGDTPTIKGLPLVQQFNYICQFYSMPFGGYVIGKASRPGDIVHDKRALHQASLLLEKHLQQGE</sequence>
<dbReference type="AlphaFoldDB" id="A0A498D5W5"/>
<evidence type="ECO:0000313" key="5">
    <source>
        <dbReference type="Proteomes" id="UP000270219"/>
    </source>
</evidence>
<evidence type="ECO:0000313" key="4">
    <source>
        <dbReference type="EMBL" id="RLL42790.1"/>
    </source>
</evidence>
<dbReference type="Gene3D" id="3.40.50.360">
    <property type="match status" value="1"/>
</dbReference>
<dbReference type="EMBL" id="RCHR01000005">
    <property type="protein sequence ID" value="RLL42790.1"/>
    <property type="molecule type" value="Genomic_DNA"/>
</dbReference>
<dbReference type="PANTHER" id="PTHR43278">
    <property type="entry name" value="NAD(P)H-DEPENDENT FMN-CONTAINING OXIDOREDUCTASE YWQN-RELATED"/>
    <property type="match status" value="1"/>
</dbReference>
<accession>A0A498D5W5</accession>
<dbReference type="SUPFAM" id="SSF52218">
    <property type="entry name" value="Flavoproteins"/>
    <property type="match status" value="1"/>
</dbReference>
<dbReference type="Proteomes" id="UP000270219">
    <property type="component" value="Unassembled WGS sequence"/>
</dbReference>
<protein>
    <submittedName>
        <fullName evidence="4">Flavodoxin family protein</fullName>
    </submittedName>
</protein>
<evidence type="ECO:0000256" key="2">
    <source>
        <dbReference type="ARBA" id="ARBA00022643"/>
    </source>
</evidence>
<dbReference type="InterPro" id="IPR051796">
    <property type="entry name" value="ISF_SsuE-like"/>
</dbReference>
<dbReference type="InterPro" id="IPR005025">
    <property type="entry name" value="FMN_Rdtase-like_dom"/>
</dbReference>
<dbReference type="Pfam" id="PF03358">
    <property type="entry name" value="FMN_red"/>
    <property type="match status" value="1"/>
</dbReference>
<name>A0A498D5W5_9BACI</name>
<dbReference type="RefSeq" id="WP_121524157.1">
    <property type="nucleotide sequence ID" value="NZ_RCHR01000005.1"/>
</dbReference>
<evidence type="ECO:0000259" key="3">
    <source>
        <dbReference type="Pfam" id="PF03358"/>
    </source>
</evidence>
<dbReference type="InterPro" id="IPR029039">
    <property type="entry name" value="Flavoprotein-like_sf"/>
</dbReference>
<dbReference type="GO" id="GO:0016491">
    <property type="term" value="F:oxidoreductase activity"/>
    <property type="evidence" value="ECO:0007669"/>
    <property type="project" value="InterPro"/>
</dbReference>
<evidence type="ECO:0000256" key="1">
    <source>
        <dbReference type="ARBA" id="ARBA00022630"/>
    </source>
</evidence>
<dbReference type="PANTHER" id="PTHR43278:SF4">
    <property type="entry name" value="NAD(P)H-DEPENDENT FMN-CONTAINING OXIDOREDUCTASE YWQN-RELATED"/>
    <property type="match status" value="1"/>
</dbReference>
<organism evidence="4 5">
    <name type="scientific">Oceanobacillus piezotolerans</name>
    <dbReference type="NCBI Taxonomy" id="2448030"/>
    <lineage>
        <taxon>Bacteria</taxon>
        <taxon>Bacillati</taxon>
        <taxon>Bacillota</taxon>
        <taxon>Bacilli</taxon>
        <taxon>Bacillales</taxon>
        <taxon>Bacillaceae</taxon>
        <taxon>Oceanobacillus</taxon>
    </lineage>
</organism>
<feature type="domain" description="NADPH-dependent FMN reductase-like" evidence="3">
    <location>
        <begin position="1"/>
        <end position="123"/>
    </location>
</feature>
<keyword evidence="5" id="KW-1185">Reference proteome</keyword>
<keyword evidence="2" id="KW-0288">FMN</keyword>
<gene>
    <name evidence="4" type="ORF">D8M04_14660</name>
</gene>
<comment type="caution">
    <text evidence="4">The sequence shown here is derived from an EMBL/GenBank/DDBJ whole genome shotgun (WGS) entry which is preliminary data.</text>
</comment>
<keyword evidence="1" id="KW-0285">Flavoprotein</keyword>
<dbReference type="OrthoDB" id="9805976at2"/>
<proteinExistence type="predicted"/>